<reference evidence="2" key="1">
    <citation type="submission" date="2005-09" db="EMBL/GenBank/DDBJ databases">
        <authorList>
            <person name="Mural R.J."/>
            <person name="Li P.W."/>
            <person name="Adams M.D."/>
            <person name="Amanatides P.G."/>
            <person name="Baden-Tillson H."/>
            <person name="Barnstead M."/>
            <person name="Chin S.H."/>
            <person name="Dew I."/>
            <person name="Evans C.A."/>
            <person name="Ferriera S."/>
            <person name="Flanigan M."/>
            <person name="Fosler C."/>
            <person name="Glodek A."/>
            <person name="Gu Z."/>
            <person name="Holt R.A."/>
            <person name="Jennings D."/>
            <person name="Kraft C.L."/>
            <person name="Lu F."/>
            <person name="Nguyen T."/>
            <person name="Nusskern D.R."/>
            <person name="Pfannkoch C.M."/>
            <person name="Sitter C."/>
            <person name="Sutton G.G."/>
            <person name="Venter J.C."/>
            <person name="Wang Z."/>
            <person name="Woodage T."/>
            <person name="Zheng X.H."/>
            <person name="Zhong F."/>
        </authorList>
    </citation>
    <scope>NUCLEOTIDE SEQUENCE [LARGE SCALE GENOMIC DNA]</scope>
    <source>
        <strain>BN</strain>
        <strain evidence="2">Sprague-Dawley</strain>
    </source>
</reference>
<organism evidence="1 2">
    <name type="scientific">Rattus norvegicus</name>
    <name type="common">Rat</name>
    <dbReference type="NCBI Taxonomy" id="10116"/>
    <lineage>
        <taxon>Eukaryota</taxon>
        <taxon>Metazoa</taxon>
        <taxon>Chordata</taxon>
        <taxon>Craniata</taxon>
        <taxon>Vertebrata</taxon>
        <taxon>Euteleostomi</taxon>
        <taxon>Mammalia</taxon>
        <taxon>Eutheria</taxon>
        <taxon>Euarchontoglires</taxon>
        <taxon>Glires</taxon>
        <taxon>Rodentia</taxon>
        <taxon>Myomorpha</taxon>
        <taxon>Muroidea</taxon>
        <taxon>Muridae</taxon>
        <taxon>Murinae</taxon>
        <taxon>Rattus</taxon>
    </lineage>
</organism>
<name>A6HQH9_RAT</name>
<dbReference type="EMBL" id="CH473949">
    <property type="protein sequence ID" value="EDL80280.1"/>
    <property type="molecule type" value="Genomic_DNA"/>
</dbReference>
<evidence type="ECO:0000313" key="2">
    <source>
        <dbReference type="Proteomes" id="UP000234681"/>
    </source>
</evidence>
<evidence type="ECO:0000313" key="1">
    <source>
        <dbReference type="EMBL" id="EDL80280.1"/>
    </source>
</evidence>
<dbReference type="Gene3D" id="3.10.20.90">
    <property type="entry name" value="Phosphatidylinositol 3-kinase Catalytic Subunit, Chain A, domain 1"/>
    <property type="match status" value="1"/>
</dbReference>
<dbReference type="Proteomes" id="UP000234681">
    <property type="component" value="Chromosome 3"/>
</dbReference>
<protein>
    <submittedName>
        <fullName evidence="1">RCG27158</fullName>
    </submittedName>
</protein>
<dbReference type="SUPFAM" id="SSF54236">
    <property type="entry name" value="Ubiquitin-like"/>
    <property type="match status" value="1"/>
</dbReference>
<gene>
    <name evidence="1" type="ORF">rCG_27158</name>
</gene>
<dbReference type="InterPro" id="IPR029071">
    <property type="entry name" value="Ubiquitin-like_domsf"/>
</dbReference>
<proteinExistence type="predicted"/>
<dbReference type="AlphaFoldDB" id="A6HQH9"/>
<accession>A6HQH9</accession>
<sequence length="45" mass="5174">MQIFGRPLQGRTSCSRLNPQTIENVRAMIQDKEGILPDHQRLIDP</sequence>